<feature type="signal peptide" evidence="8">
    <location>
        <begin position="1"/>
        <end position="21"/>
    </location>
</feature>
<dbReference type="InterPro" id="IPR051824">
    <property type="entry name" value="LRR_Rcpt-Like_S/T_Kinase"/>
</dbReference>
<keyword evidence="11" id="KW-1185">Reference proteome</keyword>
<dbReference type="EMBL" id="CM035412">
    <property type="protein sequence ID" value="KAH7432202.1"/>
    <property type="molecule type" value="Genomic_DNA"/>
</dbReference>
<dbReference type="InterPro" id="IPR001611">
    <property type="entry name" value="Leu-rich_rpt"/>
</dbReference>
<dbReference type="SUPFAM" id="SSF56112">
    <property type="entry name" value="Protein kinase-like (PK-like)"/>
    <property type="match status" value="1"/>
</dbReference>
<dbReference type="InterPro" id="IPR013210">
    <property type="entry name" value="LRR_N_plant-typ"/>
</dbReference>
<dbReference type="GO" id="GO:0004672">
    <property type="term" value="F:protein kinase activity"/>
    <property type="evidence" value="ECO:0007669"/>
    <property type="project" value="InterPro"/>
</dbReference>
<comment type="caution">
    <text evidence="10">The sequence shown here is derived from an EMBL/GenBank/DDBJ whole genome shotgun (WGS) entry which is preliminary data.</text>
</comment>
<name>A0A8T2UA01_CERRI</name>
<dbReference type="Pfam" id="PF13855">
    <property type="entry name" value="LRR_8"/>
    <property type="match status" value="1"/>
</dbReference>
<feature type="chain" id="PRO_5036275933" description="Protein kinase domain-containing protein" evidence="8">
    <location>
        <begin position="22"/>
        <end position="848"/>
    </location>
</feature>
<evidence type="ECO:0000256" key="2">
    <source>
        <dbReference type="ARBA" id="ARBA00022614"/>
    </source>
</evidence>
<gene>
    <name evidence="10" type="ORF">KP509_07G013200</name>
</gene>
<evidence type="ECO:0000256" key="6">
    <source>
        <dbReference type="ARBA" id="ARBA00023136"/>
    </source>
</evidence>
<dbReference type="SMART" id="SM00220">
    <property type="entry name" value="S_TKc"/>
    <property type="match status" value="1"/>
</dbReference>
<dbReference type="InterPro" id="IPR011009">
    <property type="entry name" value="Kinase-like_dom_sf"/>
</dbReference>
<keyword evidence="4" id="KW-0677">Repeat</keyword>
<protein>
    <recommendedName>
        <fullName evidence="9">Protein kinase domain-containing protein</fullName>
    </recommendedName>
</protein>
<dbReference type="EMBL" id="CM035412">
    <property type="protein sequence ID" value="KAH7432203.1"/>
    <property type="molecule type" value="Genomic_DNA"/>
</dbReference>
<feature type="transmembrane region" description="Helical" evidence="7">
    <location>
        <begin position="425"/>
        <end position="450"/>
    </location>
</feature>
<accession>A0A8T2UA01</accession>
<evidence type="ECO:0000256" key="5">
    <source>
        <dbReference type="ARBA" id="ARBA00022989"/>
    </source>
</evidence>
<proteinExistence type="predicted"/>
<dbReference type="Proteomes" id="UP000825935">
    <property type="component" value="Chromosome 7"/>
</dbReference>
<dbReference type="GO" id="GO:0016020">
    <property type="term" value="C:membrane"/>
    <property type="evidence" value="ECO:0007669"/>
    <property type="project" value="UniProtKB-SubCell"/>
</dbReference>
<dbReference type="OrthoDB" id="676979at2759"/>
<feature type="domain" description="Protein kinase" evidence="9">
    <location>
        <begin position="513"/>
        <end position="792"/>
    </location>
</feature>
<dbReference type="PANTHER" id="PTHR48006">
    <property type="entry name" value="LEUCINE-RICH REPEAT-CONTAINING PROTEIN DDB_G0281931-RELATED"/>
    <property type="match status" value="1"/>
</dbReference>
<dbReference type="Gene3D" id="1.10.510.10">
    <property type="entry name" value="Transferase(Phosphotransferase) domain 1"/>
    <property type="match status" value="1"/>
</dbReference>
<dbReference type="InterPro" id="IPR003591">
    <property type="entry name" value="Leu-rich_rpt_typical-subtyp"/>
</dbReference>
<keyword evidence="5 7" id="KW-1133">Transmembrane helix</keyword>
<organism evidence="10 11">
    <name type="scientific">Ceratopteris richardii</name>
    <name type="common">Triangle waterfern</name>
    <dbReference type="NCBI Taxonomy" id="49495"/>
    <lineage>
        <taxon>Eukaryota</taxon>
        <taxon>Viridiplantae</taxon>
        <taxon>Streptophyta</taxon>
        <taxon>Embryophyta</taxon>
        <taxon>Tracheophyta</taxon>
        <taxon>Polypodiopsida</taxon>
        <taxon>Polypodiidae</taxon>
        <taxon>Polypodiales</taxon>
        <taxon>Pteridineae</taxon>
        <taxon>Pteridaceae</taxon>
        <taxon>Parkerioideae</taxon>
        <taxon>Ceratopteris</taxon>
    </lineage>
</organism>
<dbReference type="OMA" id="HEKCHEQ"/>
<comment type="subcellular location">
    <subcellularLocation>
        <location evidence="1">Membrane</location>
    </subcellularLocation>
</comment>
<dbReference type="Gene3D" id="3.80.10.10">
    <property type="entry name" value="Ribonuclease Inhibitor"/>
    <property type="match status" value="2"/>
</dbReference>
<dbReference type="InterPro" id="IPR032675">
    <property type="entry name" value="LRR_dom_sf"/>
</dbReference>
<evidence type="ECO:0000259" key="9">
    <source>
        <dbReference type="PROSITE" id="PS50011"/>
    </source>
</evidence>
<dbReference type="Pfam" id="PF08263">
    <property type="entry name" value="LRRNT_2"/>
    <property type="match status" value="1"/>
</dbReference>
<keyword evidence="8" id="KW-0732">Signal</keyword>
<reference evidence="10" key="1">
    <citation type="submission" date="2021-08" db="EMBL/GenBank/DDBJ databases">
        <title>WGS assembly of Ceratopteris richardii.</title>
        <authorList>
            <person name="Marchant D.B."/>
            <person name="Chen G."/>
            <person name="Jenkins J."/>
            <person name="Shu S."/>
            <person name="Leebens-Mack J."/>
            <person name="Grimwood J."/>
            <person name="Schmutz J."/>
            <person name="Soltis P."/>
            <person name="Soltis D."/>
            <person name="Chen Z.-H."/>
        </authorList>
    </citation>
    <scope>NUCLEOTIDE SEQUENCE</scope>
    <source>
        <strain evidence="10">Whitten #5841</strain>
        <tissue evidence="10">Leaf</tissue>
    </source>
</reference>
<dbReference type="Gene3D" id="3.30.200.20">
    <property type="entry name" value="Phosphorylase Kinase, domain 1"/>
    <property type="match status" value="1"/>
</dbReference>
<dbReference type="PANTHER" id="PTHR48006:SF84">
    <property type="entry name" value="REPEAT TRANSMEMBRANE PROTEIN KINASE, PUTATIVE, EXPRESSED-RELATED"/>
    <property type="match status" value="1"/>
</dbReference>
<dbReference type="PROSITE" id="PS51450">
    <property type="entry name" value="LRR"/>
    <property type="match status" value="1"/>
</dbReference>
<evidence type="ECO:0000256" key="1">
    <source>
        <dbReference type="ARBA" id="ARBA00004370"/>
    </source>
</evidence>
<dbReference type="SUPFAM" id="SSF52058">
    <property type="entry name" value="L domain-like"/>
    <property type="match status" value="1"/>
</dbReference>
<keyword evidence="6 7" id="KW-0472">Membrane</keyword>
<dbReference type="InterPro" id="IPR000719">
    <property type="entry name" value="Prot_kinase_dom"/>
</dbReference>
<evidence type="ECO:0000313" key="11">
    <source>
        <dbReference type="Proteomes" id="UP000825935"/>
    </source>
</evidence>
<evidence type="ECO:0000256" key="8">
    <source>
        <dbReference type="SAM" id="SignalP"/>
    </source>
</evidence>
<evidence type="ECO:0000313" key="10">
    <source>
        <dbReference type="EMBL" id="KAH7432202.1"/>
    </source>
</evidence>
<dbReference type="SMART" id="SM00369">
    <property type="entry name" value="LRR_TYP"/>
    <property type="match status" value="6"/>
</dbReference>
<evidence type="ECO:0000256" key="7">
    <source>
        <dbReference type="SAM" id="Phobius"/>
    </source>
</evidence>
<evidence type="ECO:0000256" key="3">
    <source>
        <dbReference type="ARBA" id="ARBA00022692"/>
    </source>
</evidence>
<dbReference type="AlphaFoldDB" id="A0A8T2UA01"/>
<dbReference type="PROSITE" id="PS50011">
    <property type="entry name" value="PROTEIN_KINASE_DOM"/>
    <property type="match status" value="1"/>
</dbReference>
<evidence type="ECO:0000256" key="4">
    <source>
        <dbReference type="ARBA" id="ARBA00022737"/>
    </source>
</evidence>
<dbReference type="Pfam" id="PF00069">
    <property type="entry name" value="Pkinase"/>
    <property type="match status" value="1"/>
</dbReference>
<sequence length="848" mass="92560">MAFLLCWSLFLLSRLSFLSYGSSLQGSERDALLQLKDILENPGFLSNWTTETDLCSIPPTSSLTVICEDGYVTRLQMVGNRPSSTSSSGNGMLSSSFSFESLILHLTNFSRLKVLQLSSLGIWGPLSSKLGRLVQLESLNMSSNFLSGVLPNRLMTLQNLQVLCLDDNMLNGSLPQKWSSLSRLSTLRLANNNIGGGIPSSVFSQLPSLQRLILDNNHLSGRVPNSLTEASNLQVLSLSGNQISGNLPDLSGLNNLMALNVQDNQIGPAFPPLSPRLLYVAMGKNKLQGPIPSSISILDQVRQLDLSSNLLSGVPPPALFSLGSIRYLNVARNRLSGSLPQNLSLAGTVKMLDFSFNLLTGHVPEKMVALLQSSGAASIRFQWNCLSTNLQPQNPFTFCQNAALASGIDPHIKEHQSESDRNIRIGILVGITAAVLAAAVASVSLLFVLIHRRRTRSKISSKSAKGGPCMGNSSICVSSELLANARYLSRTLKLGSHFRVFPIDELYKATDYFRESTMIGEGSRGKVYRGQLEDGSLVAIKRLKKEQVSSIKNVKARIERLAKVRHQHLVSLLGYNIAVEGDGMTQGGRIQVYLVYEYVSSRNLQTKLLGKGLDGFGWLQRLSAIIGAAKGIHFLHFGLVPGIFNNDIKIKNILLDQNMVSKISDYGLATPMDALEEMDGRPQMTKNLTPAENYRRKIVDKKDVYNFGLVLLEVLVGKPLACRGDGRGGKSKLMESFIADQSSRLDMIDAKILGVCNMESLDTVVDITVKCLSEDALGRPSMEDVLWNLQYAMQVQDCSSGGAQDEIGEGFCPSEVHAVIARKNMSTVGRLSNEEVGKPSSPNEDFFR</sequence>
<dbReference type="Pfam" id="PF00560">
    <property type="entry name" value="LRR_1"/>
    <property type="match status" value="2"/>
</dbReference>
<dbReference type="GO" id="GO:0005524">
    <property type="term" value="F:ATP binding"/>
    <property type="evidence" value="ECO:0007669"/>
    <property type="project" value="InterPro"/>
</dbReference>
<keyword evidence="2" id="KW-0433">Leucine-rich repeat</keyword>
<keyword evidence="3 7" id="KW-0812">Transmembrane</keyword>